<gene>
    <name evidence="3" type="ORF">HDA43_001983</name>
</gene>
<dbReference type="PANTHER" id="PTHR33608">
    <property type="entry name" value="BLL2464 PROTEIN"/>
    <property type="match status" value="1"/>
</dbReference>
<feature type="region of interest" description="Disordered" evidence="1">
    <location>
        <begin position="242"/>
        <end position="288"/>
    </location>
</feature>
<dbReference type="PANTHER" id="PTHR33608:SF3">
    <property type="entry name" value="SLR2013 PROTEIN"/>
    <property type="match status" value="1"/>
</dbReference>
<feature type="domain" description="DUF58" evidence="2">
    <location>
        <begin position="193"/>
        <end position="236"/>
    </location>
</feature>
<dbReference type="AlphaFoldDB" id="A0A852UXN5"/>
<feature type="compositionally biased region" description="Gly residues" evidence="1">
    <location>
        <begin position="261"/>
        <end position="286"/>
    </location>
</feature>
<sequence length="478" mass="50462">MALTGRAALLALLGTLVVLFAPRPGPAVAGVALLLAALVAVDLLLAGGVRPLRFTRSGDRLVRLGETATVDLIVENPGRRRVRGLLRDAWPPSAGAAPRRFALDVPAGERRRLTLTLTPVRRGDREAAAVTVRSLGPLGIAARQGSHRVPWSVRVLPPFLSRKHLPAKLTRLRELEGAHPSMVRGQGTEFDSLREYVPGDDVRSIDWRATARRSDVVVRTWRPERDRRVLIVLDTGRTSAGRVGTAPVPLAGREDRSSAGRGAGLGGPSGVLPGGLSGGLPGGRGGAETAPGWPRLDWSMDAALLLAALAARAGDRVDFMAHDRSVRAWVSGAGRTELLSSLVNAMAPIEAELVEADAADMVAAVLARARRRCLVVLLTDLNAASLEEGLLPVLPQLSSRHLVLLAAASDPQVAAMAAGRGTPELVYDAAAAERQGADRRRITARLRRQGVEVVDAAPEQLAPALADAYLALKAAGRL</sequence>
<evidence type="ECO:0000313" key="4">
    <source>
        <dbReference type="Proteomes" id="UP000576393"/>
    </source>
</evidence>
<dbReference type="Proteomes" id="UP000576393">
    <property type="component" value="Unassembled WGS sequence"/>
</dbReference>
<evidence type="ECO:0000259" key="2">
    <source>
        <dbReference type="Pfam" id="PF01882"/>
    </source>
</evidence>
<organism evidence="3 4">
    <name type="scientific">Streptosporangium sandarakinum</name>
    <dbReference type="NCBI Taxonomy" id="1260955"/>
    <lineage>
        <taxon>Bacteria</taxon>
        <taxon>Bacillati</taxon>
        <taxon>Actinomycetota</taxon>
        <taxon>Actinomycetes</taxon>
        <taxon>Streptosporangiales</taxon>
        <taxon>Streptosporangiaceae</taxon>
        <taxon>Streptosporangium</taxon>
    </lineage>
</organism>
<name>A0A852UXN5_9ACTN</name>
<keyword evidence="4" id="KW-1185">Reference proteome</keyword>
<dbReference type="Pfam" id="PF01882">
    <property type="entry name" value="DUF58"/>
    <property type="match status" value="1"/>
</dbReference>
<accession>A0A852UXN5</accession>
<evidence type="ECO:0000313" key="3">
    <source>
        <dbReference type="EMBL" id="NYF39824.1"/>
    </source>
</evidence>
<dbReference type="RefSeq" id="WP_179819423.1">
    <property type="nucleotide sequence ID" value="NZ_JACCCO010000001.1"/>
</dbReference>
<protein>
    <submittedName>
        <fullName evidence="3">Uncharacterized protein (DUF58 family)</fullName>
    </submittedName>
</protein>
<dbReference type="EMBL" id="JACCCO010000001">
    <property type="protein sequence ID" value="NYF39824.1"/>
    <property type="molecule type" value="Genomic_DNA"/>
</dbReference>
<comment type="caution">
    <text evidence="3">The sequence shown here is derived from an EMBL/GenBank/DDBJ whole genome shotgun (WGS) entry which is preliminary data.</text>
</comment>
<reference evidence="3 4" key="1">
    <citation type="submission" date="2020-07" db="EMBL/GenBank/DDBJ databases">
        <title>Sequencing the genomes of 1000 actinobacteria strains.</title>
        <authorList>
            <person name="Klenk H.-P."/>
        </authorList>
    </citation>
    <scope>NUCLEOTIDE SEQUENCE [LARGE SCALE GENOMIC DNA]</scope>
    <source>
        <strain evidence="3 4">DSM 45763</strain>
    </source>
</reference>
<evidence type="ECO:0000256" key="1">
    <source>
        <dbReference type="SAM" id="MobiDB-lite"/>
    </source>
</evidence>
<proteinExistence type="predicted"/>
<dbReference type="InterPro" id="IPR002881">
    <property type="entry name" value="DUF58"/>
</dbReference>